<gene>
    <name evidence="1" type="ORF">CLOSTASPAR_01586</name>
</gene>
<organism evidence="1 2">
    <name type="scientific">[Clostridium] asparagiforme DSM 15981</name>
    <dbReference type="NCBI Taxonomy" id="518636"/>
    <lineage>
        <taxon>Bacteria</taxon>
        <taxon>Bacillati</taxon>
        <taxon>Bacillota</taxon>
        <taxon>Clostridia</taxon>
        <taxon>Lachnospirales</taxon>
        <taxon>Lachnospiraceae</taxon>
        <taxon>Enterocloster</taxon>
    </lineage>
</organism>
<dbReference type="AlphaFoldDB" id="C0CX65"/>
<comment type="caution">
    <text evidence="1">The sequence shown here is derived from an EMBL/GenBank/DDBJ whole genome shotgun (WGS) entry which is preliminary data.</text>
</comment>
<keyword evidence="2" id="KW-1185">Reference proteome</keyword>
<evidence type="ECO:0000313" key="1">
    <source>
        <dbReference type="EMBL" id="EEG56348.1"/>
    </source>
</evidence>
<protein>
    <submittedName>
        <fullName evidence="1">Uncharacterized protein</fullName>
    </submittedName>
</protein>
<dbReference type="Proteomes" id="UP000004756">
    <property type="component" value="Unassembled WGS sequence"/>
</dbReference>
<accession>C0CX65</accession>
<proteinExistence type="predicted"/>
<sequence length="67" mass="7286">MEKGFETGCALELKWSGTCSSVLVSDTCIPCCPGRTMKFERGNGRLDGSCFAGDYSNGNYQYHDPHG</sequence>
<reference evidence="1 2" key="1">
    <citation type="submission" date="2009-02" db="EMBL/GenBank/DDBJ databases">
        <title>Draft genome sequence of Clostridium asparagiforme (DSM 15981).</title>
        <authorList>
            <person name="Sudarsanam P."/>
            <person name="Ley R."/>
            <person name="Guruge J."/>
            <person name="Turnbaugh P.J."/>
            <person name="Mahowald M."/>
            <person name="Liep D."/>
            <person name="Gordon J."/>
        </authorList>
    </citation>
    <scope>NUCLEOTIDE SEQUENCE [LARGE SCALE GENOMIC DNA]</scope>
    <source>
        <strain evidence="1 2">DSM 15981</strain>
    </source>
</reference>
<dbReference type="HOGENOM" id="CLU_2804725_0_0_9"/>
<name>C0CX65_9FIRM</name>
<dbReference type="EMBL" id="ACCJ01000075">
    <property type="protein sequence ID" value="EEG56348.1"/>
    <property type="molecule type" value="Genomic_DNA"/>
</dbReference>
<evidence type="ECO:0000313" key="2">
    <source>
        <dbReference type="Proteomes" id="UP000004756"/>
    </source>
</evidence>